<comment type="caution">
    <text evidence="6">The sequence shown here is derived from an EMBL/GenBank/DDBJ whole genome shotgun (WGS) entry which is preliminary data.</text>
</comment>
<dbReference type="SUPFAM" id="SSF46689">
    <property type="entry name" value="Homeodomain-like"/>
    <property type="match status" value="1"/>
</dbReference>
<dbReference type="PANTHER" id="PTHR30055:SF234">
    <property type="entry name" value="HTH-TYPE TRANSCRIPTIONAL REGULATOR BETI"/>
    <property type="match status" value="1"/>
</dbReference>
<dbReference type="PROSITE" id="PS50977">
    <property type="entry name" value="HTH_TETR_2"/>
    <property type="match status" value="1"/>
</dbReference>
<dbReference type="InterPro" id="IPR001647">
    <property type="entry name" value="HTH_TetR"/>
</dbReference>
<dbReference type="Gene3D" id="1.10.357.10">
    <property type="entry name" value="Tetracycline Repressor, domain 2"/>
    <property type="match status" value="1"/>
</dbReference>
<evidence type="ECO:0000256" key="1">
    <source>
        <dbReference type="ARBA" id="ARBA00023015"/>
    </source>
</evidence>
<gene>
    <name evidence="6" type="ORF">BJ983_003310</name>
</gene>
<dbReference type="GO" id="GO:0000976">
    <property type="term" value="F:transcription cis-regulatory region binding"/>
    <property type="evidence" value="ECO:0007669"/>
    <property type="project" value="TreeGrafter"/>
</dbReference>
<dbReference type="Proteomes" id="UP000535890">
    <property type="component" value="Unassembled WGS sequence"/>
</dbReference>
<dbReference type="Pfam" id="PF17937">
    <property type="entry name" value="TetR_C_28"/>
    <property type="match status" value="1"/>
</dbReference>
<dbReference type="PANTHER" id="PTHR30055">
    <property type="entry name" value="HTH-TYPE TRANSCRIPTIONAL REGULATOR RUTR"/>
    <property type="match status" value="1"/>
</dbReference>
<evidence type="ECO:0000259" key="5">
    <source>
        <dbReference type="PROSITE" id="PS50977"/>
    </source>
</evidence>
<evidence type="ECO:0000313" key="6">
    <source>
        <dbReference type="EMBL" id="NYD37208.1"/>
    </source>
</evidence>
<protein>
    <submittedName>
        <fullName evidence="6">AcrR family transcriptional regulator</fullName>
    </submittedName>
</protein>
<name>A0A7Y9J6G3_9PSEU</name>
<evidence type="ECO:0000256" key="4">
    <source>
        <dbReference type="PROSITE-ProRule" id="PRU00335"/>
    </source>
</evidence>
<keyword evidence="2 4" id="KW-0238">DNA-binding</keyword>
<keyword evidence="7" id="KW-1185">Reference proteome</keyword>
<organism evidence="6 7">
    <name type="scientific">Actinomycetospora corticicola</name>
    <dbReference type="NCBI Taxonomy" id="663602"/>
    <lineage>
        <taxon>Bacteria</taxon>
        <taxon>Bacillati</taxon>
        <taxon>Actinomycetota</taxon>
        <taxon>Actinomycetes</taxon>
        <taxon>Pseudonocardiales</taxon>
        <taxon>Pseudonocardiaceae</taxon>
        <taxon>Actinomycetospora</taxon>
    </lineage>
</organism>
<dbReference type="InterPro" id="IPR041479">
    <property type="entry name" value="TetR_CgmR_C"/>
</dbReference>
<feature type="domain" description="HTH tetR-type" evidence="5">
    <location>
        <begin position="4"/>
        <end position="64"/>
    </location>
</feature>
<accession>A0A7Y9J6G3</accession>
<keyword evidence="3" id="KW-0804">Transcription</keyword>
<dbReference type="InterPro" id="IPR050109">
    <property type="entry name" value="HTH-type_TetR-like_transc_reg"/>
</dbReference>
<dbReference type="EMBL" id="JACCBN010000001">
    <property type="protein sequence ID" value="NYD37208.1"/>
    <property type="molecule type" value="Genomic_DNA"/>
</dbReference>
<sequence length="186" mass="19933">MPRPSQRDRIVDAYVDHVVSEGPETVTLDAVAARAGVSKGGLLYHFGSKEALLEGMLERVRALTDADIATARAGAAAGTETVAHYYLRTSADDPARDSDFFRAMVAVLKVAATEEAAAVTARASMAAWQEVLAEETGDELTADLIAALGDGIYLRAIAGWRSSPLSRDWRTTLARLGVPERSEQCR</sequence>
<feature type="DNA-binding region" description="H-T-H motif" evidence="4">
    <location>
        <begin position="27"/>
        <end position="46"/>
    </location>
</feature>
<keyword evidence="1" id="KW-0805">Transcription regulation</keyword>
<evidence type="ECO:0000256" key="2">
    <source>
        <dbReference type="ARBA" id="ARBA00023125"/>
    </source>
</evidence>
<dbReference type="AlphaFoldDB" id="A0A7Y9J6G3"/>
<dbReference type="Pfam" id="PF00440">
    <property type="entry name" value="TetR_N"/>
    <property type="match status" value="1"/>
</dbReference>
<proteinExistence type="predicted"/>
<evidence type="ECO:0000256" key="3">
    <source>
        <dbReference type="ARBA" id="ARBA00023163"/>
    </source>
</evidence>
<reference evidence="6 7" key="1">
    <citation type="submission" date="2020-07" db="EMBL/GenBank/DDBJ databases">
        <title>Sequencing the genomes of 1000 actinobacteria strains.</title>
        <authorList>
            <person name="Klenk H.-P."/>
        </authorList>
    </citation>
    <scope>NUCLEOTIDE SEQUENCE [LARGE SCALE GENOMIC DNA]</scope>
    <source>
        <strain evidence="6 7">DSM 45772</strain>
    </source>
</reference>
<dbReference type="InterPro" id="IPR009057">
    <property type="entry name" value="Homeodomain-like_sf"/>
</dbReference>
<dbReference type="RefSeq" id="WP_179794785.1">
    <property type="nucleotide sequence ID" value="NZ_BAABHP010000014.1"/>
</dbReference>
<dbReference type="GO" id="GO:0003700">
    <property type="term" value="F:DNA-binding transcription factor activity"/>
    <property type="evidence" value="ECO:0007669"/>
    <property type="project" value="TreeGrafter"/>
</dbReference>
<evidence type="ECO:0000313" key="7">
    <source>
        <dbReference type="Proteomes" id="UP000535890"/>
    </source>
</evidence>